<dbReference type="Proteomes" id="UP000027265">
    <property type="component" value="Unassembled WGS sequence"/>
</dbReference>
<reference evidence="3" key="1">
    <citation type="journal article" date="2014" name="Proc. Natl. Acad. Sci. U.S.A.">
        <title>Extensive sampling of basidiomycete genomes demonstrates inadequacy of the white-rot/brown-rot paradigm for wood decay fungi.</title>
        <authorList>
            <person name="Riley R."/>
            <person name="Salamov A.A."/>
            <person name="Brown D.W."/>
            <person name="Nagy L.G."/>
            <person name="Floudas D."/>
            <person name="Held B.W."/>
            <person name="Levasseur A."/>
            <person name="Lombard V."/>
            <person name="Morin E."/>
            <person name="Otillar R."/>
            <person name="Lindquist E.A."/>
            <person name="Sun H."/>
            <person name="LaButti K.M."/>
            <person name="Schmutz J."/>
            <person name="Jabbour D."/>
            <person name="Luo H."/>
            <person name="Baker S.E."/>
            <person name="Pisabarro A.G."/>
            <person name="Walton J.D."/>
            <person name="Blanchette R.A."/>
            <person name="Henrissat B."/>
            <person name="Martin F."/>
            <person name="Cullen D."/>
            <person name="Hibbett D.S."/>
            <person name="Grigoriev I.V."/>
        </authorList>
    </citation>
    <scope>NUCLEOTIDE SEQUENCE [LARGE SCALE GENOMIC DNA]</scope>
    <source>
        <strain evidence="3">MUCL 33604</strain>
    </source>
</reference>
<evidence type="ECO:0000313" key="2">
    <source>
        <dbReference type="EMBL" id="KDQ54289.1"/>
    </source>
</evidence>
<organism evidence="2 3">
    <name type="scientific">Jaapia argillacea MUCL 33604</name>
    <dbReference type="NCBI Taxonomy" id="933084"/>
    <lineage>
        <taxon>Eukaryota</taxon>
        <taxon>Fungi</taxon>
        <taxon>Dikarya</taxon>
        <taxon>Basidiomycota</taxon>
        <taxon>Agaricomycotina</taxon>
        <taxon>Agaricomycetes</taxon>
        <taxon>Agaricomycetidae</taxon>
        <taxon>Jaapiales</taxon>
        <taxon>Jaapiaceae</taxon>
        <taxon>Jaapia</taxon>
    </lineage>
</organism>
<dbReference type="Pfam" id="PF22215">
    <property type="entry name" value="MLKL_N"/>
    <property type="match status" value="1"/>
</dbReference>
<dbReference type="HOGENOM" id="CLU_1454628_0_0_1"/>
<name>A0A067PHK0_9AGAM</name>
<dbReference type="AlphaFoldDB" id="A0A067PHK0"/>
<feature type="domain" description="Mixed lineage kinase" evidence="1">
    <location>
        <begin position="35"/>
        <end position="128"/>
    </location>
</feature>
<dbReference type="CDD" id="cd21037">
    <property type="entry name" value="MLKL_NTD"/>
    <property type="match status" value="1"/>
</dbReference>
<proteinExistence type="predicted"/>
<evidence type="ECO:0000259" key="1">
    <source>
        <dbReference type="Pfam" id="PF22215"/>
    </source>
</evidence>
<accession>A0A067PHK0</accession>
<gene>
    <name evidence="2" type="ORF">JAAARDRAFT_60696</name>
</gene>
<dbReference type="InParanoid" id="A0A067PHK0"/>
<dbReference type="InterPro" id="IPR059179">
    <property type="entry name" value="MLKL-like_MCAfunc"/>
</dbReference>
<dbReference type="GO" id="GO:0007166">
    <property type="term" value="P:cell surface receptor signaling pathway"/>
    <property type="evidence" value="ECO:0007669"/>
    <property type="project" value="InterPro"/>
</dbReference>
<protein>
    <recommendedName>
        <fullName evidence="1">Mixed lineage kinase domain-containing protein</fullName>
    </recommendedName>
</protein>
<dbReference type="Gene3D" id="1.20.930.20">
    <property type="entry name" value="Adaptor protein Cbl, N-terminal domain"/>
    <property type="match status" value="1"/>
</dbReference>
<keyword evidence="3" id="KW-1185">Reference proteome</keyword>
<evidence type="ECO:0000313" key="3">
    <source>
        <dbReference type="Proteomes" id="UP000027265"/>
    </source>
</evidence>
<dbReference type="EMBL" id="KL197729">
    <property type="protein sequence ID" value="KDQ54289.1"/>
    <property type="molecule type" value="Genomic_DNA"/>
</dbReference>
<sequence length="186" mass="21753">MLIFYIPVSPVLPTNTSKMLVEPQAILQAVSALWALVQRISQCVDQVRHNNKKIRSFRRSVESRVKAIRAWEDKIRGSSHVPQGCLDALENLKSALQRALELCQKWISAEKRWFLVRMWHARDIANQLADIKDDVDEETTNFVFTIDLHFHARANMSQRRRVKGWIKKGWRRISEPRHHPPTDRGL</sequence>
<dbReference type="InterPro" id="IPR054000">
    <property type="entry name" value="MLKL_N"/>
</dbReference>
<dbReference type="InterPro" id="IPR036537">
    <property type="entry name" value="Adaptor_Cbl_N_dom_sf"/>
</dbReference>